<dbReference type="OrthoDB" id="5288719at2"/>
<keyword evidence="1" id="KW-0418">Kinase</keyword>
<dbReference type="NCBIfam" id="NF040656">
    <property type="entry name" value="GHMP_GYDIA"/>
    <property type="match status" value="1"/>
</dbReference>
<reference evidence="1 2" key="1">
    <citation type="submission" date="2019-06" db="EMBL/GenBank/DDBJ databases">
        <authorList>
            <person name="Meng X."/>
        </authorList>
    </citation>
    <scope>NUCLEOTIDE SEQUENCE [LARGE SCALE GENOMIC DNA]</scope>
    <source>
        <strain evidence="1 2">M625</strain>
    </source>
</reference>
<gene>
    <name evidence="1" type="ORF">FHK87_12675</name>
</gene>
<dbReference type="InterPro" id="IPR014721">
    <property type="entry name" value="Ribsml_uS5_D2-typ_fold_subgr"/>
</dbReference>
<sequence length="305" mass="34594">MKKSFYSHGKLLLTGEYLVLDGVPALAIPTKKGQWLFIEEIEGDDMLWQSYDENGNCWFETRFVFDDDGIKEANTTESDVSKTLIEILTAAKVLNTNFLSTKKGYKVESRLEFNREWGLGSSSTLINNIAKWAKVDAFTLLENSFGGSGYDIACAQHDTSILYKRNPSKPLITEVEFDPIFKDHLFFVYLNQKQDSKDSIKHYQSLPLKDFDKAESTVKEITNNMIACTTIESFESLVDAHEQIISKIIKTPTIKSTLFSDYTRSVKSLGGWGGDFILTIGTLEDMNYFIDKGYTTVISYKDMVL</sequence>
<keyword evidence="2" id="KW-1185">Reference proteome</keyword>
<dbReference type="RefSeq" id="WP_140593450.1">
    <property type="nucleotide sequence ID" value="NZ_VFWZ01000003.1"/>
</dbReference>
<dbReference type="Proteomes" id="UP000315540">
    <property type="component" value="Unassembled WGS sequence"/>
</dbReference>
<organism evidence="1 2">
    <name type="scientific">Aquimarina algicola</name>
    <dbReference type="NCBI Taxonomy" id="2589995"/>
    <lineage>
        <taxon>Bacteria</taxon>
        <taxon>Pseudomonadati</taxon>
        <taxon>Bacteroidota</taxon>
        <taxon>Flavobacteriia</taxon>
        <taxon>Flavobacteriales</taxon>
        <taxon>Flavobacteriaceae</taxon>
        <taxon>Aquimarina</taxon>
    </lineage>
</organism>
<dbReference type="AlphaFoldDB" id="A0A504JI26"/>
<evidence type="ECO:0000313" key="2">
    <source>
        <dbReference type="Proteomes" id="UP000315540"/>
    </source>
</evidence>
<dbReference type="GO" id="GO:0016301">
    <property type="term" value="F:kinase activity"/>
    <property type="evidence" value="ECO:0007669"/>
    <property type="project" value="UniProtKB-KW"/>
</dbReference>
<dbReference type="InterPro" id="IPR047765">
    <property type="entry name" value="GHMP_GYDIA-like"/>
</dbReference>
<dbReference type="Gene3D" id="3.30.230.10">
    <property type="match status" value="1"/>
</dbReference>
<evidence type="ECO:0000313" key="1">
    <source>
        <dbReference type="EMBL" id="TPN86121.1"/>
    </source>
</evidence>
<dbReference type="InterPro" id="IPR020568">
    <property type="entry name" value="Ribosomal_Su5_D2-typ_SF"/>
</dbReference>
<accession>A0A504JI26</accession>
<dbReference type="SUPFAM" id="SSF54211">
    <property type="entry name" value="Ribosomal protein S5 domain 2-like"/>
    <property type="match status" value="1"/>
</dbReference>
<name>A0A504JI26_9FLAO</name>
<dbReference type="EMBL" id="VFWZ01000003">
    <property type="protein sequence ID" value="TPN86121.1"/>
    <property type="molecule type" value="Genomic_DNA"/>
</dbReference>
<keyword evidence="1" id="KW-0808">Transferase</keyword>
<comment type="caution">
    <text evidence="1">The sequence shown here is derived from an EMBL/GenBank/DDBJ whole genome shotgun (WGS) entry which is preliminary data.</text>
</comment>
<proteinExistence type="predicted"/>
<protein>
    <submittedName>
        <fullName evidence="1">GHMP kinase</fullName>
    </submittedName>
</protein>